<accession>A0A0C1QRG3</accession>
<keyword evidence="3" id="KW-0804">Transcription</keyword>
<name>A0A0C1QRG3_9BACT</name>
<dbReference type="Proteomes" id="UP000031433">
    <property type="component" value="Unassembled WGS sequence"/>
</dbReference>
<dbReference type="AlphaFoldDB" id="A0A0C1QRG3"/>
<evidence type="ECO:0000256" key="2">
    <source>
        <dbReference type="ARBA" id="ARBA00023125"/>
    </source>
</evidence>
<dbReference type="GO" id="GO:0006950">
    <property type="term" value="P:response to stress"/>
    <property type="evidence" value="ECO:0007669"/>
    <property type="project" value="TreeGrafter"/>
</dbReference>
<dbReference type="PROSITE" id="PS01117">
    <property type="entry name" value="HTH_MARR_1"/>
    <property type="match status" value="1"/>
</dbReference>
<dbReference type="InterPro" id="IPR039422">
    <property type="entry name" value="MarR/SlyA-like"/>
</dbReference>
<evidence type="ECO:0000313" key="5">
    <source>
        <dbReference type="EMBL" id="KIE43447.1"/>
    </source>
</evidence>
<keyword evidence="1" id="KW-0805">Transcription regulation</keyword>
<evidence type="ECO:0000256" key="1">
    <source>
        <dbReference type="ARBA" id="ARBA00023015"/>
    </source>
</evidence>
<dbReference type="GO" id="GO:0003700">
    <property type="term" value="F:DNA-binding transcription factor activity"/>
    <property type="evidence" value="ECO:0007669"/>
    <property type="project" value="InterPro"/>
</dbReference>
<dbReference type="EMBL" id="JXBL01000001">
    <property type="protein sequence ID" value="KIE43447.1"/>
    <property type="molecule type" value="Genomic_DNA"/>
</dbReference>
<dbReference type="InterPro" id="IPR023187">
    <property type="entry name" value="Tscrpt_reg_MarR-type_CS"/>
</dbReference>
<evidence type="ECO:0000313" key="6">
    <source>
        <dbReference type="Proteomes" id="UP000031433"/>
    </source>
</evidence>
<dbReference type="RefSeq" id="WP_039646926.1">
    <property type="nucleotide sequence ID" value="NZ_JXBL01000001.1"/>
</dbReference>
<dbReference type="SMART" id="SM00347">
    <property type="entry name" value="HTH_MARR"/>
    <property type="match status" value="1"/>
</dbReference>
<dbReference type="PROSITE" id="PS50995">
    <property type="entry name" value="HTH_MARR_2"/>
    <property type="match status" value="1"/>
</dbReference>
<sequence>MTIFDATIDRSTLMYRLGLLTRRWRQILDAQFQSAGLTDATWRPLLHLDFLGDGCRQKDLAAAVGIEGPSLVRLLDTLVAKGFVERSEDAADRRAKLLRLTPEGREVVTRIRATVTTLEDDLLSPFSDDDIARVAEVIGRLESTVGDARRRGKR</sequence>
<evidence type="ECO:0000256" key="3">
    <source>
        <dbReference type="ARBA" id="ARBA00023163"/>
    </source>
</evidence>
<dbReference type="PANTHER" id="PTHR33164:SF64">
    <property type="entry name" value="TRANSCRIPTIONAL REGULATOR SLYA"/>
    <property type="match status" value="1"/>
</dbReference>
<feature type="domain" description="HTH marR-type" evidence="4">
    <location>
        <begin position="10"/>
        <end position="143"/>
    </location>
</feature>
<proteinExistence type="predicted"/>
<evidence type="ECO:0000259" key="4">
    <source>
        <dbReference type="PROSITE" id="PS50995"/>
    </source>
</evidence>
<keyword evidence="6" id="KW-1185">Reference proteome</keyword>
<dbReference type="Pfam" id="PF12802">
    <property type="entry name" value="MarR_2"/>
    <property type="match status" value="1"/>
</dbReference>
<dbReference type="InterPro" id="IPR036388">
    <property type="entry name" value="WH-like_DNA-bd_sf"/>
</dbReference>
<protein>
    <submittedName>
        <fullName evidence="5">Transcriptional regulator</fullName>
    </submittedName>
</protein>
<keyword evidence="2" id="KW-0238">DNA-binding</keyword>
<organism evidence="5 6">
    <name type="scientific">Geobacter soli</name>
    <dbReference type="NCBI Taxonomy" id="1510391"/>
    <lineage>
        <taxon>Bacteria</taxon>
        <taxon>Pseudomonadati</taxon>
        <taxon>Thermodesulfobacteriota</taxon>
        <taxon>Desulfuromonadia</taxon>
        <taxon>Geobacterales</taxon>
        <taxon>Geobacteraceae</taxon>
        <taxon>Geobacter</taxon>
    </lineage>
</organism>
<gene>
    <name evidence="5" type="ORF">SE37_12810</name>
</gene>
<dbReference type="InterPro" id="IPR036390">
    <property type="entry name" value="WH_DNA-bd_sf"/>
</dbReference>
<dbReference type="PRINTS" id="PR00598">
    <property type="entry name" value="HTHMARR"/>
</dbReference>
<dbReference type="SUPFAM" id="SSF46785">
    <property type="entry name" value="Winged helix' DNA-binding domain"/>
    <property type="match status" value="1"/>
</dbReference>
<dbReference type="GO" id="GO:0003677">
    <property type="term" value="F:DNA binding"/>
    <property type="evidence" value="ECO:0007669"/>
    <property type="project" value="UniProtKB-KW"/>
</dbReference>
<dbReference type="Gene3D" id="1.10.10.10">
    <property type="entry name" value="Winged helix-like DNA-binding domain superfamily/Winged helix DNA-binding domain"/>
    <property type="match status" value="1"/>
</dbReference>
<dbReference type="InterPro" id="IPR000835">
    <property type="entry name" value="HTH_MarR-typ"/>
</dbReference>
<comment type="caution">
    <text evidence="5">The sequence shown here is derived from an EMBL/GenBank/DDBJ whole genome shotgun (WGS) entry which is preliminary data.</text>
</comment>
<dbReference type="PANTHER" id="PTHR33164">
    <property type="entry name" value="TRANSCRIPTIONAL REGULATOR, MARR FAMILY"/>
    <property type="match status" value="1"/>
</dbReference>
<reference evidence="5 6" key="1">
    <citation type="submission" date="2015-01" db="EMBL/GenBank/DDBJ databases">
        <title>Genome sequence of the anaerobic bacterium Geobacter soli GSS01, a dissimilatory Fe(III) reducer from soil.</title>
        <authorList>
            <person name="Yang G."/>
            <person name="Zhou S."/>
        </authorList>
    </citation>
    <scope>NUCLEOTIDE SEQUENCE [LARGE SCALE GENOMIC DNA]</scope>
    <source>
        <strain evidence="5 6">GSS01</strain>
    </source>
</reference>